<protein>
    <recommendedName>
        <fullName evidence="7">ATP-dependent DNA ligase family profile domain-containing protein</fullName>
    </recommendedName>
</protein>
<dbReference type="Gene3D" id="1.10.3260.10">
    <property type="entry name" value="DNA ligase, ATP-dependent, N-terminal domain"/>
    <property type="match status" value="1"/>
</dbReference>
<keyword evidence="6" id="KW-0732">Signal</keyword>
<dbReference type="GO" id="GO:0032807">
    <property type="term" value="C:DNA ligase IV complex"/>
    <property type="evidence" value="ECO:0007669"/>
    <property type="project" value="TreeGrafter"/>
</dbReference>
<dbReference type="GO" id="GO:0003677">
    <property type="term" value="F:DNA binding"/>
    <property type="evidence" value="ECO:0007669"/>
    <property type="project" value="InterPro"/>
</dbReference>
<dbReference type="Proteomes" id="UP001324427">
    <property type="component" value="Unassembled WGS sequence"/>
</dbReference>
<dbReference type="AlphaFoldDB" id="A0AAV9JFY3"/>
<dbReference type="Gene3D" id="2.40.50.140">
    <property type="entry name" value="Nucleic acid-binding proteins"/>
    <property type="match status" value="1"/>
</dbReference>
<evidence type="ECO:0000256" key="5">
    <source>
        <dbReference type="ARBA" id="ARBA00023242"/>
    </source>
</evidence>
<reference evidence="8 9" key="1">
    <citation type="submission" date="2021-11" db="EMBL/GenBank/DDBJ databases">
        <title>Black yeast isolated from Biological Soil Crust.</title>
        <authorList>
            <person name="Kurbessoian T."/>
        </authorList>
    </citation>
    <scope>NUCLEOTIDE SEQUENCE [LARGE SCALE GENOMIC DNA]</scope>
    <source>
        <strain evidence="8 9">CCFEE 5522</strain>
    </source>
</reference>
<keyword evidence="3" id="KW-0547">Nucleotide-binding</keyword>
<dbReference type="GO" id="GO:0005524">
    <property type="term" value="F:ATP binding"/>
    <property type="evidence" value="ECO:0007669"/>
    <property type="project" value="UniProtKB-KW"/>
</dbReference>
<evidence type="ECO:0000256" key="6">
    <source>
        <dbReference type="SAM" id="SignalP"/>
    </source>
</evidence>
<keyword evidence="5" id="KW-0539">Nucleus</keyword>
<dbReference type="PANTHER" id="PTHR45997:SF2">
    <property type="entry name" value="ATP DEPENDENT DNA LIGASE DOMAIN PROTEIN (AFU_ORTHOLOGUE AFUA_5G02430)"/>
    <property type="match status" value="1"/>
</dbReference>
<dbReference type="InterPro" id="IPR036599">
    <property type="entry name" value="DNA_ligase_N_sf"/>
</dbReference>
<proteinExistence type="inferred from homology"/>
<feature type="domain" description="ATP-dependent DNA ligase family profile" evidence="7">
    <location>
        <begin position="399"/>
        <end position="541"/>
    </location>
</feature>
<evidence type="ECO:0000256" key="2">
    <source>
        <dbReference type="ARBA" id="ARBA00022598"/>
    </source>
</evidence>
<dbReference type="SUPFAM" id="SSF56091">
    <property type="entry name" value="DNA ligase/mRNA capping enzyme, catalytic domain"/>
    <property type="match status" value="1"/>
</dbReference>
<organism evidence="8 9">
    <name type="scientific">Oleoguttula mirabilis</name>
    <dbReference type="NCBI Taxonomy" id="1507867"/>
    <lineage>
        <taxon>Eukaryota</taxon>
        <taxon>Fungi</taxon>
        <taxon>Dikarya</taxon>
        <taxon>Ascomycota</taxon>
        <taxon>Pezizomycotina</taxon>
        <taxon>Dothideomycetes</taxon>
        <taxon>Dothideomycetidae</taxon>
        <taxon>Mycosphaerellales</taxon>
        <taxon>Teratosphaeriaceae</taxon>
        <taxon>Oleoguttula</taxon>
    </lineage>
</organism>
<dbReference type="InterPro" id="IPR012310">
    <property type="entry name" value="DNA_ligase_ATP-dep_cent"/>
</dbReference>
<dbReference type="Pfam" id="PF04675">
    <property type="entry name" value="DNA_ligase_A_N"/>
    <property type="match status" value="1"/>
</dbReference>
<dbReference type="GO" id="GO:0006303">
    <property type="term" value="P:double-strand break repair via nonhomologous end joining"/>
    <property type="evidence" value="ECO:0007669"/>
    <property type="project" value="TreeGrafter"/>
</dbReference>
<comment type="caution">
    <text evidence="8">The sequence shown here is derived from an EMBL/GenBank/DDBJ whole genome shotgun (WGS) entry which is preliminary data.</text>
</comment>
<evidence type="ECO:0000256" key="1">
    <source>
        <dbReference type="ARBA" id="ARBA00007572"/>
    </source>
</evidence>
<dbReference type="InterPro" id="IPR012308">
    <property type="entry name" value="DNA_ligase_ATP-dep_N"/>
</dbReference>
<keyword evidence="2" id="KW-0436">Ligase</keyword>
<comment type="similarity">
    <text evidence="1">Belongs to the ATP-dependent DNA ligase family.</text>
</comment>
<dbReference type="PROSITE" id="PS50160">
    <property type="entry name" value="DNA_LIGASE_A3"/>
    <property type="match status" value="1"/>
</dbReference>
<keyword evidence="9" id="KW-1185">Reference proteome</keyword>
<feature type="signal peptide" evidence="6">
    <location>
        <begin position="1"/>
        <end position="20"/>
    </location>
</feature>
<gene>
    <name evidence="8" type="ORF">LTR36_004443</name>
</gene>
<dbReference type="GO" id="GO:0003910">
    <property type="term" value="F:DNA ligase (ATP) activity"/>
    <property type="evidence" value="ECO:0007669"/>
    <property type="project" value="InterPro"/>
</dbReference>
<evidence type="ECO:0000256" key="4">
    <source>
        <dbReference type="ARBA" id="ARBA00022840"/>
    </source>
</evidence>
<name>A0AAV9JFY3_9PEZI</name>
<evidence type="ECO:0000259" key="7">
    <source>
        <dbReference type="PROSITE" id="PS50160"/>
    </source>
</evidence>
<keyword evidence="4" id="KW-0067">ATP-binding</keyword>
<accession>A0AAV9JFY3</accession>
<dbReference type="InterPro" id="IPR029710">
    <property type="entry name" value="LIG4"/>
</dbReference>
<dbReference type="InterPro" id="IPR012340">
    <property type="entry name" value="NA-bd_OB-fold"/>
</dbReference>
<dbReference type="GO" id="GO:0006297">
    <property type="term" value="P:nucleotide-excision repair, DNA gap filling"/>
    <property type="evidence" value="ECO:0007669"/>
    <property type="project" value="TreeGrafter"/>
</dbReference>
<dbReference type="PANTHER" id="PTHR45997">
    <property type="entry name" value="DNA LIGASE 4"/>
    <property type="match status" value="1"/>
</dbReference>
<dbReference type="GO" id="GO:0006310">
    <property type="term" value="P:DNA recombination"/>
    <property type="evidence" value="ECO:0007669"/>
    <property type="project" value="InterPro"/>
</dbReference>
<sequence length="828" mass="92719">MPLAFARLSLLLSQLEVIEARDPPLLQAHKSEAAKAITVRWFKSNRSAINELNVPGAVALLSTFLPERRTDRVYGIQAPTLCKVLSRGLSLSASRTRDLQAWREPGRGDFAACVERTLRAGGPPAAPPVMLPELDDMLMALAGQCRFSDPAITSKIPPGSSEARDKLVGDIFKRSTPEEGKWLVRLILKNLAPVRVDEKLILRSFHFLLPDLLRIQNDFEAAINLLKGPLLRGYPELPDRRSETLHRQSAAGALRPAIGVKVGPPAFHKAWSIDLCLKMAGSQEWVLERKYDGEYCEIHVDLSRSPEPAECITIFSKSGKNSTQDRRGLHQTLVDCLRLGQAECKIKRQAILLGELVVYSDKDRCILPFDEIRKHVWRSGVRLGNQQDSQPHAHEHLAIVFFDLLLLDDEVVMTKPVEERRSWLREVYRKLRGRAMGAEWKIVDFGDSRRAKKLLVEQFAASIAQRCEGLVLKPCGVPYFSLEPNPLGQMRSYIKLKKDYMVGLGDDADFAVIGASYNAQQALKCGLSGIKWTDFHLGCLVNADEVRRFEAKPVFQLVGIIRPEACIPKPILLSLNTLGAHLAKPYDAANALFSLQVATYVKIDVVFDTPPVLEVLGSGYNKPANCPFFMLRHARVKKLHQDRCWMECISLQELQEKAAEARNHPVESETQETRKWLEKVDSSGCAFASSVIYLAPCIANSPYITEDLLAGHSVTVTSEVSHWDRDCHAQSALTETVSESQAYADMRKIVLVEANRVQVVRDVLQQIVGLNGGRLKERIDIYDWRVLEDCSTHEKGPEALKEHFIGATMFDDTESSVVFVSRIPKFSV</sequence>
<dbReference type="Gene3D" id="3.30.470.30">
    <property type="entry name" value="DNA ligase/mRNA capping enzyme"/>
    <property type="match status" value="1"/>
</dbReference>
<feature type="chain" id="PRO_5043328587" description="ATP-dependent DNA ligase family profile domain-containing protein" evidence="6">
    <location>
        <begin position="21"/>
        <end position="828"/>
    </location>
</feature>
<evidence type="ECO:0000256" key="3">
    <source>
        <dbReference type="ARBA" id="ARBA00022741"/>
    </source>
</evidence>
<dbReference type="EMBL" id="JAVFHQ010000026">
    <property type="protein sequence ID" value="KAK4544233.1"/>
    <property type="molecule type" value="Genomic_DNA"/>
</dbReference>
<dbReference type="Pfam" id="PF01068">
    <property type="entry name" value="DNA_ligase_A_M"/>
    <property type="match status" value="1"/>
</dbReference>
<evidence type="ECO:0000313" key="8">
    <source>
        <dbReference type="EMBL" id="KAK4544233.1"/>
    </source>
</evidence>
<evidence type="ECO:0000313" key="9">
    <source>
        <dbReference type="Proteomes" id="UP001324427"/>
    </source>
</evidence>